<dbReference type="EMBL" id="PKPP01013490">
    <property type="protein sequence ID" value="PWA40864.1"/>
    <property type="molecule type" value="Genomic_DNA"/>
</dbReference>
<comment type="caution">
    <text evidence="1">The sequence shown here is derived from an EMBL/GenBank/DDBJ whole genome shotgun (WGS) entry which is preliminary data.</text>
</comment>
<dbReference type="Proteomes" id="UP000245207">
    <property type="component" value="Unassembled WGS sequence"/>
</dbReference>
<evidence type="ECO:0000313" key="1">
    <source>
        <dbReference type="EMBL" id="PWA40864.1"/>
    </source>
</evidence>
<dbReference type="Gene3D" id="3.30.420.40">
    <property type="match status" value="1"/>
</dbReference>
<dbReference type="FunFam" id="3.30.420.40:FF:000050">
    <property type="entry name" value="Actin, alpha skeletal muscle"/>
    <property type="match status" value="1"/>
</dbReference>
<dbReference type="OrthoDB" id="1629477at2759"/>
<dbReference type="InterPro" id="IPR004000">
    <property type="entry name" value="Actin"/>
</dbReference>
<dbReference type="STRING" id="35608.A0A2U1KVU8"/>
<gene>
    <name evidence="1" type="ORF">CTI12_AA558840</name>
</gene>
<dbReference type="InterPro" id="IPR043129">
    <property type="entry name" value="ATPase_NBD"/>
</dbReference>
<dbReference type="SUPFAM" id="SSF53067">
    <property type="entry name" value="Actin-like ATPase domain"/>
    <property type="match status" value="1"/>
</dbReference>
<sequence length="81" mass="9418">MCRCWISWRRCTKSSSPHCVGHPRHTGVIAGMGQKHAYVADEAQSKHGILTLKEHGVVNNWDDMEKIWHRAFYSELLIMRK</sequence>
<evidence type="ECO:0000313" key="2">
    <source>
        <dbReference type="Proteomes" id="UP000245207"/>
    </source>
</evidence>
<proteinExistence type="predicted"/>
<dbReference type="Pfam" id="PF00022">
    <property type="entry name" value="Actin"/>
    <property type="match status" value="1"/>
</dbReference>
<dbReference type="AlphaFoldDB" id="A0A2U1KVU8"/>
<protein>
    <submittedName>
        <fullName evidence="1">Actin</fullName>
    </submittedName>
</protein>
<keyword evidence="2" id="KW-1185">Reference proteome</keyword>
<accession>A0A2U1KVU8</accession>
<name>A0A2U1KVU8_ARTAN</name>
<organism evidence="1 2">
    <name type="scientific">Artemisia annua</name>
    <name type="common">Sweet wormwood</name>
    <dbReference type="NCBI Taxonomy" id="35608"/>
    <lineage>
        <taxon>Eukaryota</taxon>
        <taxon>Viridiplantae</taxon>
        <taxon>Streptophyta</taxon>
        <taxon>Embryophyta</taxon>
        <taxon>Tracheophyta</taxon>
        <taxon>Spermatophyta</taxon>
        <taxon>Magnoliopsida</taxon>
        <taxon>eudicotyledons</taxon>
        <taxon>Gunneridae</taxon>
        <taxon>Pentapetalae</taxon>
        <taxon>asterids</taxon>
        <taxon>campanulids</taxon>
        <taxon>Asterales</taxon>
        <taxon>Asteraceae</taxon>
        <taxon>Asteroideae</taxon>
        <taxon>Anthemideae</taxon>
        <taxon>Artemisiinae</taxon>
        <taxon>Artemisia</taxon>
    </lineage>
</organism>
<reference evidence="1 2" key="1">
    <citation type="journal article" date="2018" name="Mol. Plant">
        <title>The genome of Artemisia annua provides insight into the evolution of Asteraceae family and artemisinin biosynthesis.</title>
        <authorList>
            <person name="Shen Q."/>
            <person name="Zhang L."/>
            <person name="Liao Z."/>
            <person name="Wang S."/>
            <person name="Yan T."/>
            <person name="Shi P."/>
            <person name="Liu M."/>
            <person name="Fu X."/>
            <person name="Pan Q."/>
            <person name="Wang Y."/>
            <person name="Lv Z."/>
            <person name="Lu X."/>
            <person name="Zhang F."/>
            <person name="Jiang W."/>
            <person name="Ma Y."/>
            <person name="Chen M."/>
            <person name="Hao X."/>
            <person name="Li L."/>
            <person name="Tang Y."/>
            <person name="Lv G."/>
            <person name="Zhou Y."/>
            <person name="Sun X."/>
            <person name="Brodelius P.E."/>
            <person name="Rose J.K.C."/>
            <person name="Tang K."/>
        </authorList>
    </citation>
    <scope>NUCLEOTIDE SEQUENCE [LARGE SCALE GENOMIC DNA]</scope>
    <source>
        <strain evidence="2">cv. Huhao1</strain>
        <tissue evidence="1">Leaf</tissue>
    </source>
</reference>